<evidence type="ECO:0000256" key="1">
    <source>
        <dbReference type="SAM" id="SignalP"/>
    </source>
</evidence>
<evidence type="ECO:0000313" key="2">
    <source>
        <dbReference type="EMBL" id="GMN47203.1"/>
    </source>
</evidence>
<keyword evidence="1" id="KW-0732">Signal</keyword>
<gene>
    <name evidence="2" type="ORF">TIFTF001_016383</name>
</gene>
<feature type="chain" id="PRO_5041663324" description="Secreted protein" evidence="1">
    <location>
        <begin position="19"/>
        <end position="64"/>
    </location>
</feature>
<protein>
    <recommendedName>
        <fullName evidence="4">Secreted protein</fullName>
    </recommendedName>
</protein>
<evidence type="ECO:0008006" key="4">
    <source>
        <dbReference type="Google" id="ProtNLM"/>
    </source>
</evidence>
<evidence type="ECO:0000313" key="3">
    <source>
        <dbReference type="Proteomes" id="UP001187192"/>
    </source>
</evidence>
<dbReference type="EMBL" id="BTGU01000025">
    <property type="protein sequence ID" value="GMN47203.1"/>
    <property type="molecule type" value="Genomic_DNA"/>
</dbReference>
<organism evidence="2 3">
    <name type="scientific">Ficus carica</name>
    <name type="common">Common fig</name>
    <dbReference type="NCBI Taxonomy" id="3494"/>
    <lineage>
        <taxon>Eukaryota</taxon>
        <taxon>Viridiplantae</taxon>
        <taxon>Streptophyta</taxon>
        <taxon>Embryophyta</taxon>
        <taxon>Tracheophyta</taxon>
        <taxon>Spermatophyta</taxon>
        <taxon>Magnoliopsida</taxon>
        <taxon>eudicotyledons</taxon>
        <taxon>Gunneridae</taxon>
        <taxon>Pentapetalae</taxon>
        <taxon>rosids</taxon>
        <taxon>fabids</taxon>
        <taxon>Rosales</taxon>
        <taxon>Moraceae</taxon>
        <taxon>Ficeae</taxon>
        <taxon>Ficus</taxon>
    </lineage>
</organism>
<name>A0AA88AJH2_FICCA</name>
<keyword evidence="3" id="KW-1185">Reference proteome</keyword>
<sequence length="64" mass="7245">MCILLVAHVYSVVLTALSSSLLWSSVDKQLDRGNSRENAIIGGRKIGVDLWSSPCRRWKKSKWK</sequence>
<dbReference type="AlphaFoldDB" id="A0AA88AJH2"/>
<accession>A0AA88AJH2</accession>
<feature type="signal peptide" evidence="1">
    <location>
        <begin position="1"/>
        <end position="18"/>
    </location>
</feature>
<dbReference type="Proteomes" id="UP001187192">
    <property type="component" value="Unassembled WGS sequence"/>
</dbReference>
<proteinExistence type="predicted"/>
<reference evidence="2" key="1">
    <citation type="submission" date="2023-07" db="EMBL/GenBank/DDBJ databases">
        <title>draft genome sequence of fig (Ficus carica).</title>
        <authorList>
            <person name="Takahashi T."/>
            <person name="Nishimura K."/>
        </authorList>
    </citation>
    <scope>NUCLEOTIDE SEQUENCE</scope>
</reference>
<comment type="caution">
    <text evidence="2">The sequence shown here is derived from an EMBL/GenBank/DDBJ whole genome shotgun (WGS) entry which is preliminary data.</text>
</comment>